<keyword evidence="2" id="KW-1185">Reference proteome</keyword>
<dbReference type="EMBL" id="OX395126">
    <property type="protein sequence ID" value="CAI5763675.1"/>
    <property type="molecule type" value="Genomic_DNA"/>
</dbReference>
<proteinExistence type="predicted"/>
<reference evidence="1" key="1">
    <citation type="submission" date="2022-12" db="EMBL/GenBank/DDBJ databases">
        <authorList>
            <person name="Alioto T."/>
            <person name="Alioto T."/>
            <person name="Gomez Garrido J."/>
        </authorList>
    </citation>
    <scope>NUCLEOTIDE SEQUENCE</scope>
</reference>
<gene>
    <name evidence="1" type="ORF">PODLI_1B014022</name>
</gene>
<name>A0AA35NW45_9SAUR</name>
<accession>A0AA35NW45</accession>
<evidence type="ECO:0000313" key="2">
    <source>
        <dbReference type="Proteomes" id="UP001178461"/>
    </source>
</evidence>
<dbReference type="AlphaFoldDB" id="A0AA35NW45"/>
<evidence type="ECO:0000313" key="1">
    <source>
        <dbReference type="EMBL" id="CAI5763675.1"/>
    </source>
</evidence>
<organism evidence="1 2">
    <name type="scientific">Podarcis lilfordi</name>
    <name type="common">Lilford's wall lizard</name>
    <dbReference type="NCBI Taxonomy" id="74358"/>
    <lineage>
        <taxon>Eukaryota</taxon>
        <taxon>Metazoa</taxon>
        <taxon>Chordata</taxon>
        <taxon>Craniata</taxon>
        <taxon>Vertebrata</taxon>
        <taxon>Euteleostomi</taxon>
        <taxon>Lepidosauria</taxon>
        <taxon>Squamata</taxon>
        <taxon>Bifurcata</taxon>
        <taxon>Unidentata</taxon>
        <taxon>Episquamata</taxon>
        <taxon>Laterata</taxon>
        <taxon>Lacertibaenia</taxon>
        <taxon>Lacertidae</taxon>
        <taxon>Podarcis</taxon>
    </lineage>
</organism>
<protein>
    <submittedName>
        <fullName evidence="1">Uncharacterized protein</fullName>
    </submittedName>
</protein>
<sequence>MSKDTESQWSGEGASLKNMGSENKNAVIIASIWQEMAAGPYSKRKVTNEPQCRRPLVLTWNMDIMDYIEEGKCQWCCLF</sequence>
<dbReference type="Proteomes" id="UP001178461">
    <property type="component" value="Chromosome 1"/>
</dbReference>